<dbReference type="AlphaFoldDB" id="A0A096CQ90"/>
<dbReference type="Proteomes" id="UP000029628">
    <property type="component" value="Unassembled WGS sequence"/>
</dbReference>
<keyword evidence="17" id="KW-1185">Reference proteome</keyword>
<evidence type="ECO:0000256" key="7">
    <source>
        <dbReference type="ARBA" id="ARBA00022618"/>
    </source>
</evidence>
<evidence type="ECO:0000256" key="13">
    <source>
        <dbReference type="SAM" id="Phobius"/>
    </source>
</evidence>
<dbReference type="PIRSF" id="PIRSF003097">
    <property type="entry name" value="FtsX"/>
    <property type="match status" value="1"/>
</dbReference>
<evidence type="ECO:0000256" key="1">
    <source>
        <dbReference type="ARBA" id="ARBA00004429"/>
    </source>
</evidence>
<feature type="transmembrane region" description="Helical" evidence="13">
    <location>
        <begin position="218"/>
        <end position="245"/>
    </location>
</feature>
<dbReference type="InterPro" id="IPR058204">
    <property type="entry name" value="FtsX_firmicutes-type"/>
</dbReference>
<dbReference type="GO" id="GO:0005886">
    <property type="term" value="C:plasma membrane"/>
    <property type="evidence" value="ECO:0007669"/>
    <property type="project" value="UniProtKB-SubCell"/>
</dbReference>
<comment type="subcellular location">
    <subcellularLocation>
        <location evidence="1">Cell inner membrane</location>
        <topology evidence="1">Multi-pass membrane protein</topology>
    </subcellularLocation>
    <subcellularLocation>
        <location evidence="12">Cell membrane</location>
    </subcellularLocation>
</comment>
<evidence type="ECO:0000256" key="3">
    <source>
        <dbReference type="ARBA" id="ARBA00011160"/>
    </source>
</evidence>
<evidence type="ECO:0000256" key="8">
    <source>
        <dbReference type="ARBA" id="ARBA00022692"/>
    </source>
</evidence>
<evidence type="ECO:0000256" key="2">
    <source>
        <dbReference type="ARBA" id="ARBA00007379"/>
    </source>
</evidence>
<dbReference type="PANTHER" id="PTHR47755">
    <property type="entry name" value="CELL DIVISION PROTEIN FTSX"/>
    <property type="match status" value="1"/>
</dbReference>
<keyword evidence="9 13" id="KW-1133">Transmembrane helix</keyword>
<dbReference type="InterPro" id="IPR040690">
    <property type="entry name" value="FtsX_ECD"/>
</dbReference>
<keyword evidence="6" id="KW-0997">Cell inner membrane</keyword>
<dbReference type="PANTHER" id="PTHR47755:SF1">
    <property type="entry name" value="CELL DIVISION PROTEIN FTSX"/>
    <property type="match status" value="1"/>
</dbReference>
<evidence type="ECO:0000256" key="9">
    <source>
        <dbReference type="ARBA" id="ARBA00022989"/>
    </source>
</evidence>
<proteinExistence type="inferred from homology"/>
<evidence type="ECO:0000313" key="16">
    <source>
        <dbReference type="EMBL" id="KGF47499.1"/>
    </source>
</evidence>
<keyword evidence="5 12" id="KW-1003">Cell membrane</keyword>
<evidence type="ECO:0000259" key="14">
    <source>
        <dbReference type="Pfam" id="PF02687"/>
    </source>
</evidence>
<dbReference type="Gene3D" id="3.30.70.3040">
    <property type="match status" value="1"/>
</dbReference>
<reference evidence="16 17" key="1">
    <citation type="submission" date="2014-07" db="EMBL/GenBank/DDBJ databases">
        <authorList>
            <person name="McCorrison J."/>
            <person name="Sanka R."/>
            <person name="Torralba M."/>
            <person name="Gillis M."/>
            <person name="Haft D.H."/>
            <person name="Methe B."/>
            <person name="Sutton G."/>
            <person name="Nelson K.E."/>
        </authorList>
    </citation>
    <scope>NUCLEOTIDE SEQUENCE [LARGE SCALE GENOMIC DNA]</scope>
    <source>
        <strain evidence="16 17">DNF00314</strain>
    </source>
</reference>
<keyword evidence="7 12" id="KW-0132">Cell division</keyword>
<evidence type="ECO:0000256" key="11">
    <source>
        <dbReference type="ARBA" id="ARBA00023306"/>
    </source>
</evidence>
<feature type="domain" description="FtsX extracellular" evidence="15">
    <location>
        <begin position="59"/>
        <end position="151"/>
    </location>
</feature>
<protein>
    <recommendedName>
        <fullName evidence="4 12">Cell division protein FtsX</fullName>
    </recommendedName>
</protein>
<sequence length="295" mass="32829">MKIRTSNYFIKEAIKSMKRNGLMTLASISTVALSLFMLGVFICGVVNLNNMAASLENEVQISIYLKDDLSTDQIMAVGKKIKAIPRIKEIKFVNKEEAMKEFKERLGDQQQLVNALNGVNPLPNSYVLTFENPEDVKTTAKMVAQFPGVESSHYGQDVVEELFKVTQVIRIGGIILIAFLAAATLFIISNTIRLTVFARRKEIAIMKYVGATNSFIRWPFLIEGMLLGAIGGLIAIACVWEFYHFITVEVSESLAFFPLIPMYPFFYQLMGVLLGVGIVVGAIGSTISLKQYMKV</sequence>
<dbReference type="InterPro" id="IPR047590">
    <property type="entry name" value="FtsX_proteobact-type"/>
</dbReference>
<evidence type="ECO:0000256" key="6">
    <source>
        <dbReference type="ARBA" id="ARBA00022519"/>
    </source>
</evidence>
<feature type="domain" description="ABC3 transporter permease C-terminal" evidence="14">
    <location>
        <begin position="174"/>
        <end position="294"/>
    </location>
</feature>
<dbReference type="GO" id="GO:0051301">
    <property type="term" value="P:cell division"/>
    <property type="evidence" value="ECO:0007669"/>
    <property type="project" value="UniProtKB-KW"/>
</dbReference>
<gene>
    <name evidence="16" type="ORF">HMPREF0872_04900</name>
</gene>
<dbReference type="NCBIfam" id="NF038347">
    <property type="entry name" value="FtsX_Gpos"/>
    <property type="match status" value="1"/>
</dbReference>
<dbReference type="Pfam" id="PF18075">
    <property type="entry name" value="FtsX_ECD"/>
    <property type="match status" value="1"/>
</dbReference>
<keyword evidence="10 12" id="KW-0472">Membrane</keyword>
<dbReference type="InterPro" id="IPR004513">
    <property type="entry name" value="FtsX"/>
</dbReference>
<comment type="subunit">
    <text evidence="3">Forms a membrane-associated complex with FtsE.</text>
</comment>
<dbReference type="eggNOG" id="COG2177">
    <property type="taxonomic scope" value="Bacteria"/>
</dbReference>
<comment type="similarity">
    <text evidence="2 12">Belongs to the ABC-4 integral membrane protein family. FtsX subfamily.</text>
</comment>
<comment type="function">
    <text evidence="12">Part of the ABC transporter FtsEX involved in asymmetric cellular division facilitating the initiation of sporulation.</text>
</comment>
<keyword evidence="8 13" id="KW-0812">Transmembrane</keyword>
<dbReference type="NCBIfam" id="TIGR00439">
    <property type="entry name" value="FtsX_Gneg"/>
    <property type="match status" value="1"/>
</dbReference>
<accession>A0A096CQ90</accession>
<dbReference type="EMBL" id="JRNT01000009">
    <property type="protein sequence ID" value="KGF47499.1"/>
    <property type="molecule type" value="Genomic_DNA"/>
</dbReference>
<organism evidence="16 17">
    <name type="scientific">Veillonella montpellierensis DNF00314</name>
    <dbReference type="NCBI Taxonomy" id="1401067"/>
    <lineage>
        <taxon>Bacteria</taxon>
        <taxon>Bacillati</taxon>
        <taxon>Bacillota</taxon>
        <taxon>Negativicutes</taxon>
        <taxon>Veillonellales</taxon>
        <taxon>Veillonellaceae</taxon>
        <taxon>Veillonella</taxon>
    </lineage>
</organism>
<evidence type="ECO:0000256" key="4">
    <source>
        <dbReference type="ARBA" id="ARBA00021907"/>
    </source>
</evidence>
<dbReference type="RefSeq" id="WP_028257437.1">
    <property type="nucleotide sequence ID" value="NZ_JRNT01000009.1"/>
</dbReference>
<evidence type="ECO:0000256" key="12">
    <source>
        <dbReference type="PIRNR" id="PIRNR003097"/>
    </source>
</evidence>
<comment type="caution">
    <text evidence="16">The sequence shown here is derived from an EMBL/GenBank/DDBJ whole genome shotgun (WGS) entry which is preliminary data.</text>
</comment>
<feature type="transmembrane region" description="Helical" evidence="13">
    <location>
        <begin position="265"/>
        <end position="289"/>
    </location>
</feature>
<evidence type="ECO:0000256" key="5">
    <source>
        <dbReference type="ARBA" id="ARBA00022475"/>
    </source>
</evidence>
<evidence type="ECO:0000256" key="10">
    <source>
        <dbReference type="ARBA" id="ARBA00023136"/>
    </source>
</evidence>
<keyword evidence="11 12" id="KW-0131">Cell cycle</keyword>
<evidence type="ECO:0000259" key="15">
    <source>
        <dbReference type="Pfam" id="PF18075"/>
    </source>
</evidence>
<feature type="transmembrane region" description="Helical" evidence="13">
    <location>
        <begin position="21"/>
        <end position="48"/>
    </location>
</feature>
<dbReference type="Pfam" id="PF02687">
    <property type="entry name" value="FtsX"/>
    <property type="match status" value="1"/>
</dbReference>
<dbReference type="InterPro" id="IPR003838">
    <property type="entry name" value="ABC3_permease_C"/>
</dbReference>
<name>A0A096CQ90_9FIRM</name>
<evidence type="ECO:0000313" key="17">
    <source>
        <dbReference type="Proteomes" id="UP000029628"/>
    </source>
</evidence>
<feature type="transmembrane region" description="Helical" evidence="13">
    <location>
        <begin position="171"/>
        <end position="197"/>
    </location>
</feature>